<protein>
    <submittedName>
        <fullName evidence="9">Iron ABC transporter permease</fullName>
    </submittedName>
</protein>
<feature type="transmembrane region" description="Helical" evidence="8">
    <location>
        <begin position="241"/>
        <end position="269"/>
    </location>
</feature>
<dbReference type="InterPro" id="IPR037294">
    <property type="entry name" value="ABC_BtuC-like"/>
</dbReference>
<proteinExistence type="inferred from homology"/>
<feature type="transmembrane region" description="Helical" evidence="8">
    <location>
        <begin position="62"/>
        <end position="83"/>
    </location>
</feature>
<evidence type="ECO:0000256" key="1">
    <source>
        <dbReference type="ARBA" id="ARBA00004651"/>
    </source>
</evidence>
<evidence type="ECO:0000256" key="4">
    <source>
        <dbReference type="ARBA" id="ARBA00022475"/>
    </source>
</evidence>
<keyword evidence="5 8" id="KW-0812">Transmembrane</keyword>
<evidence type="ECO:0000256" key="5">
    <source>
        <dbReference type="ARBA" id="ARBA00022692"/>
    </source>
</evidence>
<reference evidence="10" key="1">
    <citation type="journal article" date="2019" name="Int. J. Syst. Evol. Microbiol.">
        <title>The Global Catalogue of Microorganisms (GCM) 10K type strain sequencing project: providing services to taxonomists for standard genome sequencing and annotation.</title>
        <authorList>
            <consortium name="The Broad Institute Genomics Platform"/>
            <consortium name="The Broad Institute Genome Sequencing Center for Infectious Disease"/>
            <person name="Wu L."/>
            <person name="Ma J."/>
        </authorList>
    </citation>
    <scope>NUCLEOTIDE SEQUENCE [LARGE SCALE GENOMIC DNA]</scope>
    <source>
        <strain evidence="10">JCM 18050</strain>
    </source>
</reference>
<keyword evidence="7 8" id="KW-0472">Membrane</keyword>
<keyword evidence="3" id="KW-0813">Transport</keyword>
<evidence type="ECO:0000256" key="2">
    <source>
        <dbReference type="ARBA" id="ARBA00007935"/>
    </source>
</evidence>
<comment type="caution">
    <text evidence="9">The sequence shown here is derived from an EMBL/GenBank/DDBJ whole genome shotgun (WGS) entry which is preliminary data.</text>
</comment>
<accession>A0ABP9NA91</accession>
<keyword evidence="4" id="KW-1003">Cell membrane</keyword>
<gene>
    <name evidence="9" type="ORF">GCM10023211_20670</name>
</gene>
<comment type="subcellular location">
    <subcellularLocation>
        <location evidence="1">Cell membrane</location>
        <topology evidence="1">Multi-pass membrane protein</topology>
    </subcellularLocation>
</comment>
<dbReference type="Gene3D" id="1.10.3470.10">
    <property type="entry name" value="ABC transporter involved in vitamin B12 uptake, BtuC"/>
    <property type="match status" value="1"/>
</dbReference>
<dbReference type="CDD" id="cd06550">
    <property type="entry name" value="TM_ABC_iron-siderophores_like"/>
    <property type="match status" value="1"/>
</dbReference>
<dbReference type="SUPFAM" id="SSF81345">
    <property type="entry name" value="ABC transporter involved in vitamin B12 uptake, BtuC"/>
    <property type="match status" value="1"/>
</dbReference>
<feature type="transmembrane region" description="Helical" evidence="8">
    <location>
        <begin position="312"/>
        <end position="329"/>
    </location>
</feature>
<feature type="transmembrane region" description="Helical" evidence="8">
    <location>
        <begin position="281"/>
        <end position="300"/>
    </location>
</feature>
<sequence>MATNIRFGQRQCILIGLTILLLVSMLLSVNMGALTLSFNMLTSLPFDDPLWQIWLNIRLPRVLLAVIVGMALATSGVVMQGVFRNPLADAGLLGISSGAALCVGLVIILPITLPAFISLYSHMLAAFLGGSVICFIIYGLSYAKHGSTVLLLLAGIAINALTASMIGLLSYISDDQQLRQLSLWTMGNLAKGQWDAVIIAATLIVPAVLTVVLMSHALNTLQLGDEDAHYLGLNVQKTKRILMLLSALLIGTSVAVSGIIAFVGLAVPHMLRLTLGADHRWLVPATILGGGTLLLIADTIARTVVAPNEIPIGLLTSLIGAPYFLWLILRKKGAIC</sequence>
<organism evidence="9 10">
    <name type="scientific">Orbus sasakiae</name>
    <dbReference type="NCBI Taxonomy" id="1078475"/>
    <lineage>
        <taxon>Bacteria</taxon>
        <taxon>Pseudomonadati</taxon>
        <taxon>Pseudomonadota</taxon>
        <taxon>Gammaproteobacteria</taxon>
        <taxon>Orbales</taxon>
        <taxon>Orbaceae</taxon>
        <taxon>Orbus</taxon>
    </lineage>
</organism>
<feature type="transmembrane region" description="Helical" evidence="8">
    <location>
        <begin position="119"/>
        <end position="138"/>
    </location>
</feature>
<dbReference type="Pfam" id="PF01032">
    <property type="entry name" value="FecCD"/>
    <property type="match status" value="1"/>
</dbReference>
<feature type="transmembrane region" description="Helical" evidence="8">
    <location>
        <begin position="192"/>
        <end position="213"/>
    </location>
</feature>
<evidence type="ECO:0000313" key="9">
    <source>
        <dbReference type="EMBL" id="GAA5113061.1"/>
    </source>
</evidence>
<evidence type="ECO:0000256" key="6">
    <source>
        <dbReference type="ARBA" id="ARBA00022989"/>
    </source>
</evidence>
<feature type="transmembrane region" description="Helical" evidence="8">
    <location>
        <begin position="150"/>
        <end position="172"/>
    </location>
</feature>
<evidence type="ECO:0000256" key="8">
    <source>
        <dbReference type="SAM" id="Phobius"/>
    </source>
</evidence>
<feature type="transmembrane region" description="Helical" evidence="8">
    <location>
        <begin position="90"/>
        <end position="113"/>
    </location>
</feature>
<comment type="similarity">
    <text evidence="2">Belongs to the binding-protein-dependent transport system permease family. FecCD subfamily.</text>
</comment>
<keyword evidence="10" id="KW-1185">Reference proteome</keyword>
<dbReference type="InterPro" id="IPR000522">
    <property type="entry name" value="ABC_transptr_permease_BtuC"/>
</dbReference>
<dbReference type="RefSeq" id="WP_345491894.1">
    <property type="nucleotide sequence ID" value="NZ_BAABHY010000005.1"/>
</dbReference>
<name>A0ABP9NA91_9GAMM</name>
<dbReference type="EMBL" id="BAABHY010000005">
    <property type="protein sequence ID" value="GAA5113061.1"/>
    <property type="molecule type" value="Genomic_DNA"/>
</dbReference>
<dbReference type="Proteomes" id="UP001500171">
    <property type="component" value="Unassembled WGS sequence"/>
</dbReference>
<dbReference type="PANTHER" id="PTHR30472:SF25">
    <property type="entry name" value="ABC TRANSPORTER PERMEASE PROTEIN MJ0876-RELATED"/>
    <property type="match status" value="1"/>
</dbReference>
<evidence type="ECO:0000256" key="3">
    <source>
        <dbReference type="ARBA" id="ARBA00022448"/>
    </source>
</evidence>
<dbReference type="PANTHER" id="PTHR30472">
    <property type="entry name" value="FERRIC ENTEROBACTIN TRANSPORT SYSTEM PERMEASE PROTEIN"/>
    <property type="match status" value="1"/>
</dbReference>
<evidence type="ECO:0000256" key="7">
    <source>
        <dbReference type="ARBA" id="ARBA00023136"/>
    </source>
</evidence>
<keyword evidence="6 8" id="KW-1133">Transmembrane helix</keyword>
<evidence type="ECO:0000313" key="10">
    <source>
        <dbReference type="Proteomes" id="UP001500171"/>
    </source>
</evidence>
<feature type="transmembrane region" description="Helical" evidence="8">
    <location>
        <begin position="12"/>
        <end position="42"/>
    </location>
</feature>